<evidence type="ECO:0000313" key="2">
    <source>
        <dbReference type="Proteomes" id="UP000064893"/>
    </source>
</evidence>
<proteinExistence type="predicted"/>
<dbReference type="AlphaFoldDB" id="A0A0S2I3A3"/>
<dbReference type="EMBL" id="CP013118">
    <property type="protein sequence ID" value="ALO16736.1"/>
    <property type="molecule type" value="Genomic_DNA"/>
</dbReference>
<evidence type="ECO:0008006" key="3">
    <source>
        <dbReference type="Google" id="ProtNLM"/>
    </source>
</evidence>
<dbReference type="KEGG" id="blq:L21SP5_03121"/>
<gene>
    <name evidence="1" type="ORF">L21SP5_03121</name>
</gene>
<sequence>MKDNNLNIRRTKNQMVIKIDNPADIQHIQKLHADLKGVKFDRPEIVFEVEENMPIDLSFIQVIIALKESHLEKNQKITLKAPLDDTQKNVILDTNKEINIAT</sequence>
<keyword evidence="2" id="KW-1185">Reference proteome</keyword>
<accession>A0A0S2I3A3</accession>
<name>A0A0S2I3A3_9BACT</name>
<dbReference type="Proteomes" id="UP000064893">
    <property type="component" value="Chromosome"/>
</dbReference>
<evidence type="ECO:0000313" key="1">
    <source>
        <dbReference type="EMBL" id="ALO16736.1"/>
    </source>
</evidence>
<dbReference type="STRING" id="1307839.L21SP5_03121"/>
<organism evidence="1 2">
    <name type="scientific">Salinivirga cyanobacteriivorans</name>
    <dbReference type="NCBI Taxonomy" id="1307839"/>
    <lineage>
        <taxon>Bacteria</taxon>
        <taxon>Pseudomonadati</taxon>
        <taxon>Bacteroidota</taxon>
        <taxon>Bacteroidia</taxon>
        <taxon>Bacteroidales</taxon>
        <taxon>Salinivirgaceae</taxon>
        <taxon>Salinivirga</taxon>
    </lineage>
</organism>
<reference evidence="1 2" key="1">
    <citation type="submission" date="2015-11" db="EMBL/GenBank/DDBJ databases">
        <title>Description and complete genome sequence of a novel strain predominating in hypersaline microbial mats and representing a new family of the Bacteriodetes phylum.</title>
        <authorList>
            <person name="Spring S."/>
            <person name="Bunk B."/>
            <person name="Sproer C."/>
            <person name="Klenk H.-P."/>
        </authorList>
    </citation>
    <scope>NUCLEOTIDE SEQUENCE [LARGE SCALE GENOMIC DNA]</scope>
    <source>
        <strain evidence="1 2">L21-Spi-D4</strain>
    </source>
</reference>
<dbReference type="RefSeq" id="WP_057954085.1">
    <property type="nucleotide sequence ID" value="NZ_CP013118.1"/>
</dbReference>
<protein>
    <recommendedName>
        <fullName evidence="3">STAS domain-containing protein</fullName>
    </recommendedName>
</protein>